<evidence type="ECO:0000256" key="2">
    <source>
        <dbReference type="ARBA" id="ARBA00022630"/>
    </source>
</evidence>
<dbReference type="InterPro" id="IPR016166">
    <property type="entry name" value="FAD-bd_PCMH"/>
</dbReference>
<reference evidence="7" key="1">
    <citation type="journal article" date="2023" name="Mol. Phylogenet. Evol.">
        <title>Genome-scale phylogeny and comparative genomics of the fungal order Sordariales.</title>
        <authorList>
            <person name="Hensen N."/>
            <person name="Bonometti L."/>
            <person name="Westerberg I."/>
            <person name="Brannstrom I.O."/>
            <person name="Guillou S."/>
            <person name="Cros-Aarteil S."/>
            <person name="Calhoun S."/>
            <person name="Haridas S."/>
            <person name="Kuo A."/>
            <person name="Mondo S."/>
            <person name="Pangilinan J."/>
            <person name="Riley R."/>
            <person name="LaButti K."/>
            <person name="Andreopoulos B."/>
            <person name="Lipzen A."/>
            <person name="Chen C."/>
            <person name="Yan M."/>
            <person name="Daum C."/>
            <person name="Ng V."/>
            <person name="Clum A."/>
            <person name="Steindorff A."/>
            <person name="Ohm R.A."/>
            <person name="Martin F."/>
            <person name="Silar P."/>
            <person name="Natvig D.O."/>
            <person name="Lalanne C."/>
            <person name="Gautier V."/>
            <person name="Ament-Velasquez S.L."/>
            <person name="Kruys A."/>
            <person name="Hutchinson M.I."/>
            <person name="Powell A.J."/>
            <person name="Barry K."/>
            <person name="Miller A.N."/>
            <person name="Grigoriev I.V."/>
            <person name="Debuchy R."/>
            <person name="Gladieux P."/>
            <person name="Hiltunen Thoren M."/>
            <person name="Johannesson H."/>
        </authorList>
    </citation>
    <scope>NUCLEOTIDE SEQUENCE</scope>
    <source>
        <strain evidence="7">CBS 232.78</strain>
    </source>
</reference>
<evidence type="ECO:0000256" key="4">
    <source>
        <dbReference type="ARBA" id="ARBA00023002"/>
    </source>
</evidence>
<dbReference type="InterPro" id="IPR016167">
    <property type="entry name" value="FAD-bd_PCMH_sub1"/>
</dbReference>
<dbReference type="InterPro" id="IPR016169">
    <property type="entry name" value="FAD-bd_PCMH_sub2"/>
</dbReference>
<name>A0AAE0NTC5_9PEZI</name>
<evidence type="ECO:0000259" key="6">
    <source>
        <dbReference type="PROSITE" id="PS51387"/>
    </source>
</evidence>
<evidence type="ECO:0000313" key="8">
    <source>
        <dbReference type="Proteomes" id="UP001285441"/>
    </source>
</evidence>
<dbReference type="Gene3D" id="3.30.43.10">
    <property type="entry name" value="Uridine Diphospho-n-acetylenolpyruvylglucosamine Reductase, domain 2"/>
    <property type="match status" value="1"/>
</dbReference>
<evidence type="ECO:0000256" key="1">
    <source>
        <dbReference type="ARBA" id="ARBA00005466"/>
    </source>
</evidence>
<dbReference type="PANTHER" id="PTHR42973:SF13">
    <property type="entry name" value="FAD-BINDING PCMH-TYPE DOMAIN-CONTAINING PROTEIN"/>
    <property type="match status" value="1"/>
</dbReference>
<keyword evidence="4" id="KW-0560">Oxidoreductase</keyword>
<gene>
    <name evidence="7" type="ORF">B0H63DRAFT_156360</name>
</gene>
<accession>A0AAE0NTC5</accession>
<dbReference type="PROSITE" id="PS51387">
    <property type="entry name" value="FAD_PCMH"/>
    <property type="match status" value="1"/>
</dbReference>
<proteinExistence type="inferred from homology"/>
<dbReference type="GO" id="GO:0016491">
    <property type="term" value="F:oxidoreductase activity"/>
    <property type="evidence" value="ECO:0007669"/>
    <property type="project" value="UniProtKB-KW"/>
</dbReference>
<organism evidence="7 8">
    <name type="scientific">Podospora didyma</name>
    <dbReference type="NCBI Taxonomy" id="330526"/>
    <lineage>
        <taxon>Eukaryota</taxon>
        <taxon>Fungi</taxon>
        <taxon>Dikarya</taxon>
        <taxon>Ascomycota</taxon>
        <taxon>Pezizomycotina</taxon>
        <taxon>Sordariomycetes</taxon>
        <taxon>Sordariomycetidae</taxon>
        <taxon>Sordariales</taxon>
        <taxon>Podosporaceae</taxon>
        <taxon>Podospora</taxon>
    </lineage>
</organism>
<feature type="signal peptide" evidence="5">
    <location>
        <begin position="1"/>
        <end position="19"/>
    </location>
</feature>
<dbReference type="PANTHER" id="PTHR42973">
    <property type="entry name" value="BINDING OXIDOREDUCTASE, PUTATIVE (AFU_ORTHOLOGUE AFUA_1G17690)-RELATED"/>
    <property type="match status" value="1"/>
</dbReference>
<dbReference type="GO" id="GO:0071949">
    <property type="term" value="F:FAD binding"/>
    <property type="evidence" value="ECO:0007669"/>
    <property type="project" value="InterPro"/>
</dbReference>
<evidence type="ECO:0000256" key="5">
    <source>
        <dbReference type="SAM" id="SignalP"/>
    </source>
</evidence>
<feature type="chain" id="PRO_5042201002" description="FAD-binding PCMH-type domain-containing protein" evidence="5">
    <location>
        <begin position="20"/>
        <end position="490"/>
    </location>
</feature>
<comment type="caution">
    <text evidence="7">The sequence shown here is derived from an EMBL/GenBank/DDBJ whole genome shotgun (WGS) entry which is preliminary data.</text>
</comment>
<reference evidence="7" key="2">
    <citation type="submission" date="2023-06" db="EMBL/GenBank/DDBJ databases">
        <authorList>
            <consortium name="Lawrence Berkeley National Laboratory"/>
            <person name="Haridas S."/>
            <person name="Hensen N."/>
            <person name="Bonometti L."/>
            <person name="Westerberg I."/>
            <person name="Brannstrom I.O."/>
            <person name="Guillou S."/>
            <person name="Cros-Aarteil S."/>
            <person name="Calhoun S."/>
            <person name="Kuo A."/>
            <person name="Mondo S."/>
            <person name="Pangilinan J."/>
            <person name="Riley R."/>
            <person name="LaButti K."/>
            <person name="Andreopoulos B."/>
            <person name="Lipzen A."/>
            <person name="Chen C."/>
            <person name="Yanf M."/>
            <person name="Daum C."/>
            <person name="Ng V."/>
            <person name="Clum A."/>
            <person name="Steindorff A."/>
            <person name="Ohm R."/>
            <person name="Martin F."/>
            <person name="Silar P."/>
            <person name="Natvig D."/>
            <person name="Lalanne C."/>
            <person name="Gautier V."/>
            <person name="Ament-velasquez S.L."/>
            <person name="Kruys A."/>
            <person name="Hutchinson M.I."/>
            <person name="Powell A.J."/>
            <person name="Barry K."/>
            <person name="Miller A.N."/>
            <person name="Grigoriev I.V."/>
            <person name="Debuchy R."/>
            <person name="Gladieux P."/>
            <person name="Thoren M.H."/>
            <person name="Johannesson H."/>
        </authorList>
    </citation>
    <scope>NUCLEOTIDE SEQUENCE</scope>
    <source>
        <strain evidence="7">CBS 232.78</strain>
    </source>
</reference>
<feature type="domain" description="FAD-binding PCMH-type" evidence="6">
    <location>
        <begin position="67"/>
        <end position="237"/>
    </location>
</feature>
<protein>
    <recommendedName>
        <fullName evidence="6">FAD-binding PCMH-type domain-containing protein</fullName>
    </recommendedName>
</protein>
<dbReference type="Pfam" id="PF01565">
    <property type="entry name" value="FAD_binding_4"/>
    <property type="match status" value="1"/>
</dbReference>
<evidence type="ECO:0000313" key="7">
    <source>
        <dbReference type="EMBL" id="KAK3387358.1"/>
    </source>
</evidence>
<evidence type="ECO:0000256" key="3">
    <source>
        <dbReference type="ARBA" id="ARBA00022827"/>
    </source>
</evidence>
<dbReference type="Gene3D" id="3.30.465.10">
    <property type="match status" value="1"/>
</dbReference>
<keyword evidence="3" id="KW-0274">FAD</keyword>
<dbReference type="InterPro" id="IPR036318">
    <property type="entry name" value="FAD-bd_PCMH-like_sf"/>
</dbReference>
<keyword evidence="2" id="KW-0285">Flavoprotein</keyword>
<dbReference type="Proteomes" id="UP001285441">
    <property type="component" value="Unassembled WGS sequence"/>
</dbReference>
<sequence>MARFSVMVAAAAVALQASANPVGSGPKTNAAQTCSRISSSISSASGVIYAANASAFAEDTSHYFLSSGQTPACVLEVGSPADLSAAIRIIGNTRTPFAVQSGGHASNQGFSSTTGVHISLRRMKQVTLSADKKTVEIGFGQGWAGVYKILQGSGVNVVGGRVAGPGVGGFTLGGGFSWKTNQFGLTADTVKKYNIVLPDGTITQASAKSNPDLFWALKGGMNRFGIVTSAEFFTHPQTPTVYGGLRYYPPTSIPAVLDATTKFLATNKDPKAVIITTIDSSVNGTNGPLLFFYDGPEKPDAFKIFDDIYNFYDTVQAQPFSDFVSGIPPVDPSVDNIRGGFHTFSTSALTSKFLQAIYNETVEVAKVMELHGANRASYDIEPFTRYGKYATDSAFHHANSPLPLNLFFSWKSPSEDQFWYNWMRQSVARLKKVAIQEGIYTKDLAAYPNYSLASSTAEELYGPLNALRLRLVRSRIDPQRVMDLAGGFNI</sequence>
<dbReference type="InterPro" id="IPR050416">
    <property type="entry name" value="FAD-linked_Oxidoreductase"/>
</dbReference>
<dbReference type="SUPFAM" id="SSF56176">
    <property type="entry name" value="FAD-binding/transporter-associated domain-like"/>
    <property type="match status" value="1"/>
</dbReference>
<dbReference type="Gene3D" id="3.40.462.20">
    <property type="match status" value="1"/>
</dbReference>
<dbReference type="InterPro" id="IPR006094">
    <property type="entry name" value="Oxid_FAD_bind_N"/>
</dbReference>
<keyword evidence="5" id="KW-0732">Signal</keyword>
<keyword evidence="8" id="KW-1185">Reference proteome</keyword>
<dbReference type="AlphaFoldDB" id="A0AAE0NTC5"/>
<dbReference type="EMBL" id="JAULSW010000003">
    <property type="protein sequence ID" value="KAK3387358.1"/>
    <property type="molecule type" value="Genomic_DNA"/>
</dbReference>
<comment type="similarity">
    <text evidence="1">Belongs to the oxygen-dependent FAD-linked oxidoreductase family.</text>
</comment>